<evidence type="ECO:0000256" key="4">
    <source>
        <dbReference type="ARBA" id="ARBA00022842"/>
    </source>
</evidence>
<protein>
    <submittedName>
        <fullName evidence="6">Putative NTP pyrophosphohydrolase protein, MuT/nudix family</fullName>
    </submittedName>
</protein>
<dbReference type="Pfam" id="PF00293">
    <property type="entry name" value="NUDIX"/>
    <property type="match status" value="1"/>
</dbReference>
<dbReference type="PANTHER" id="PTHR12629">
    <property type="entry name" value="DIPHOSPHOINOSITOL POLYPHOSPHATE PHOSPHOHYDROLASE"/>
    <property type="match status" value="1"/>
</dbReference>
<dbReference type="InterPro" id="IPR015797">
    <property type="entry name" value="NUDIX_hydrolase-like_dom_sf"/>
</dbReference>
<dbReference type="Gene3D" id="3.90.79.10">
    <property type="entry name" value="Nucleoside Triphosphate Pyrophosphohydrolase"/>
    <property type="match status" value="1"/>
</dbReference>
<feature type="domain" description="Nudix hydrolase" evidence="5">
    <location>
        <begin position="82"/>
        <end position="214"/>
    </location>
</feature>
<keyword evidence="3 6" id="KW-0378">Hydrolase</keyword>
<dbReference type="PATRIC" id="fig|1185652.3.peg.501"/>
<proteinExistence type="predicted"/>
<dbReference type="SUPFAM" id="SSF55811">
    <property type="entry name" value="Nudix"/>
    <property type="match status" value="1"/>
</dbReference>
<dbReference type="GO" id="GO:0046872">
    <property type="term" value="F:metal ion binding"/>
    <property type="evidence" value="ECO:0007669"/>
    <property type="project" value="UniProtKB-KW"/>
</dbReference>
<dbReference type="eggNOG" id="COG0494">
    <property type="taxonomic scope" value="Bacteria"/>
</dbReference>
<dbReference type="KEGG" id="sfd:USDA257_c04860"/>
<comment type="cofactor">
    <cofactor evidence="1">
        <name>Mg(2+)</name>
        <dbReference type="ChEBI" id="CHEBI:18420"/>
    </cofactor>
</comment>
<evidence type="ECO:0000256" key="1">
    <source>
        <dbReference type="ARBA" id="ARBA00001946"/>
    </source>
</evidence>
<name>I3WZM6_SINF2</name>
<dbReference type="PANTHER" id="PTHR12629:SF0">
    <property type="entry name" value="DIPHOSPHOINOSITOL-POLYPHOSPHATE DIPHOSPHATASE"/>
    <property type="match status" value="1"/>
</dbReference>
<evidence type="ECO:0000256" key="3">
    <source>
        <dbReference type="ARBA" id="ARBA00022801"/>
    </source>
</evidence>
<dbReference type="AlphaFoldDB" id="I3WZM6"/>
<dbReference type="GO" id="GO:0016462">
    <property type="term" value="F:pyrophosphatase activity"/>
    <property type="evidence" value="ECO:0007669"/>
    <property type="project" value="InterPro"/>
</dbReference>
<accession>I3WZM6</accession>
<dbReference type="EMBL" id="CP003563">
    <property type="protein sequence ID" value="AFL49082.1"/>
    <property type="molecule type" value="Genomic_DNA"/>
</dbReference>
<evidence type="ECO:0000259" key="5">
    <source>
        <dbReference type="PROSITE" id="PS51462"/>
    </source>
</evidence>
<dbReference type="HOGENOM" id="CLU_1204144_0_0_5"/>
<evidence type="ECO:0000313" key="7">
    <source>
        <dbReference type="Proteomes" id="UP000006180"/>
    </source>
</evidence>
<reference evidence="6 7" key="1">
    <citation type="journal article" date="2012" name="J. Bacteriol.">
        <title>Complete genome sequence of the broad-host-range strain Sinorhizobium fredii USDA257.</title>
        <authorList>
            <person name="Schuldes J."/>
            <person name="Rodriguez Orbegoso M."/>
            <person name="Schmeisser C."/>
            <person name="Krishnan H.B."/>
            <person name="Daniel R."/>
            <person name="Streit W.R."/>
        </authorList>
    </citation>
    <scope>NUCLEOTIDE SEQUENCE [LARGE SCALE GENOMIC DNA]</scope>
    <source>
        <strain evidence="6 7">USDA 257</strain>
    </source>
</reference>
<keyword evidence="2" id="KW-0479">Metal-binding</keyword>
<dbReference type="InterPro" id="IPR047198">
    <property type="entry name" value="DDP-like_NUDIX"/>
</dbReference>
<dbReference type="GO" id="GO:0005737">
    <property type="term" value="C:cytoplasm"/>
    <property type="evidence" value="ECO:0007669"/>
    <property type="project" value="TreeGrafter"/>
</dbReference>
<evidence type="ECO:0000313" key="6">
    <source>
        <dbReference type="EMBL" id="AFL49082.1"/>
    </source>
</evidence>
<evidence type="ECO:0000256" key="2">
    <source>
        <dbReference type="ARBA" id="ARBA00022723"/>
    </source>
</evidence>
<organism evidence="6 7">
    <name type="scientific">Sinorhizobium fredii (strain USDA 257)</name>
    <dbReference type="NCBI Taxonomy" id="1185652"/>
    <lineage>
        <taxon>Bacteria</taxon>
        <taxon>Pseudomonadati</taxon>
        <taxon>Pseudomonadota</taxon>
        <taxon>Alphaproteobacteria</taxon>
        <taxon>Hyphomicrobiales</taxon>
        <taxon>Rhizobiaceae</taxon>
        <taxon>Sinorhizobium/Ensifer group</taxon>
        <taxon>Sinorhizobium</taxon>
    </lineage>
</organism>
<sequence length="230" mass="26450">MSLSGKRRGEALHVFATRFRSRNHNACYRLLIGGRHLHASQTRHNFEWLILRNVIRRGVSIPLNLLHRLASDVHLMLRRPARMQYAALCYRIRKKTKSPEILLLTSRDTGRWVIPKGWPMQGKWAHEVAEREAYEEAGVKGTVQKAAIGSYVYQKRMDHGLKIPCKVQVHALEVDNLCKNFPEKGERKLEWVDYEEAARRVAEPSLKELILGFGKRMAAARPPQPAASED</sequence>
<keyword evidence="4" id="KW-0460">Magnesium</keyword>
<dbReference type="CDD" id="cd04666">
    <property type="entry name" value="NUDIX_DIPP2_like_Nudt4"/>
    <property type="match status" value="1"/>
</dbReference>
<dbReference type="PROSITE" id="PS51462">
    <property type="entry name" value="NUDIX"/>
    <property type="match status" value="1"/>
</dbReference>
<dbReference type="InterPro" id="IPR000086">
    <property type="entry name" value="NUDIX_hydrolase_dom"/>
</dbReference>
<dbReference type="Proteomes" id="UP000006180">
    <property type="component" value="Chromosome"/>
</dbReference>
<gene>
    <name evidence="6" type="ORF">USDA257_c04860</name>
</gene>
<dbReference type="STRING" id="1185652.USDA257_c04860"/>